<dbReference type="RefSeq" id="WP_021067216.1">
    <property type="nucleotide sequence ID" value="NZ_CP183077.1"/>
</dbReference>
<keyword evidence="4" id="KW-1185">Reference proteome</keyword>
<accession>A0ABT7MKN0</accession>
<dbReference type="Proteomes" id="UP001230807">
    <property type="component" value="Unassembled WGS sequence"/>
</dbReference>
<evidence type="ECO:0000313" key="3">
    <source>
        <dbReference type="EMBL" id="MDL5375965.1"/>
    </source>
</evidence>
<reference evidence="3 4" key="1">
    <citation type="submission" date="2023-06" db="EMBL/GenBank/DDBJ databases">
        <title>Influencing factors and mechanism of Cr(VI) reduction by facultative anaerobic Exiguobacterium sp. PY14.</title>
        <authorList>
            <person name="Zou L."/>
        </authorList>
    </citation>
    <scope>NUCLEOTIDE SEQUENCE [LARGE SCALE GENOMIC DNA]</scope>
    <source>
        <strain evidence="3 4">PY14</strain>
    </source>
</reference>
<proteinExistence type="predicted"/>
<dbReference type="InterPro" id="IPR001296">
    <property type="entry name" value="Glyco_trans_1"/>
</dbReference>
<dbReference type="NCBIfam" id="TIGR03999">
    <property type="entry name" value="thiol_BshA"/>
    <property type="match status" value="1"/>
</dbReference>
<organism evidence="3 4">
    <name type="scientific">Exiguobacterium mexicanum</name>
    <dbReference type="NCBI Taxonomy" id="340146"/>
    <lineage>
        <taxon>Bacteria</taxon>
        <taxon>Bacillati</taxon>
        <taxon>Bacillota</taxon>
        <taxon>Bacilli</taxon>
        <taxon>Bacillales</taxon>
        <taxon>Bacillales Family XII. Incertae Sedis</taxon>
        <taxon>Exiguobacterium</taxon>
    </lineage>
</organism>
<dbReference type="Pfam" id="PF00534">
    <property type="entry name" value="Glycos_transf_1"/>
    <property type="match status" value="1"/>
</dbReference>
<dbReference type="InterPro" id="IPR050194">
    <property type="entry name" value="Glycosyltransferase_grp1"/>
</dbReference>
<gene>
    <name evidence="3" type="primary">bshA</name>
    <name evidence="3" type="ORF">QR695_02955</name>
</gene>
<dbReference type="InterPro" id="IPR023881">
    <property type="entry name" value="Thiol_BshA"/>
</dbReference>
<dbReference type="Pfam" id="PF13439">
    <property type="entry name" value="Glyco_transf_4"/>
    <property type="match status" value="1"/>
</dbReference>
<name>A0ABT7MKN0_9BACL</name>
<dbReference type="Gene3D" id="3.40.50.2000">
    <property type="entry name" value="Glycogen Phosphorylase B"/>
    <property type="match status" value="2"/>
</dbReference>
<evidence type="ECO:0000259" key="2">
    <source>
        <dbReference type="Pfam" id="PF13439"/>
    </source>
</evidence>
<feature type="domain" description="Glycosyltransferase subfamily 4-like N-terminal" evidence="2">
    <location>
        <begin position="13"/>
        <end position="177"/>
    </location>
</feature>
<dbReference type="SUPFAM" id="SSF53756">
    <property type="entry name" value="UDP-Glycosyltransferase/glycogen phosphorylase"/>
    <property type="match status" value="1"/>
</dbReference>
<evidence type="ECO:0000259" key="1">
    <source>
        <dbReference type="Pfam" id="PF00534"/>
    </source>
</evidence>
<dbReference type="InterPro" id="IPR028098">
    <property type="entry name" value="Glyco_trans_4-like_N"/>
</dbReference>
<feature type="domain" description="Glycosyl transferase family 1" evidence="1">
    <location>
        <begin position="188"/>
        <end position="348"/>
    </location>
</feature>
<comment type="caution">
    <text evidence="3">The sequence shown here is derived from an EMBL/GenBank/DDBJ whole genome shotgun (WGS) entry which is preliminary data.</text>
</comment>
<dbReference type="PANTHER" id="PTHR45947:SF15">
    <property type="entry name" value="TEICHURONIC ACID BIOSYNTHESIS GLYCOSYLTRANSFERASE TUAC-RELATED"/>
    <property type="match status" value="1"/>
</dbReference>
<dbReference type="EMBL" id="JASWER010000001">
    <property type="protein sequence ID" value="MDL5375965.1"/>
    <property type="molecule type" value="Genomic_DNA"/>
</dbReference>
<protein>
    <submittedName>
        <fullName evidence="3">N-acetyl-alpha-D-glucosaminyl L-malate synthase BshA</fullName>
    </submittedName>
</protein>
<evidence type="ECO:0000313" key="4">
    <source>
        <dbReference type="Proteomes" id="UP001230807"/>
    </source>
</evidence>
<sequence length="373" mass="40712">MSLRIGVLCYPSVGGSGILATELGMKLADRGHDVHFITSSIPFRLNAYHPNITFHQVEINQYSVFRYPPYDITLASKIASVIRAFGLDVIHAHYAVPHAVCAALGREMAGTKTPIVSTLHGTDITVLGEDEELKPAILYGLRQSNAITAVSDSLKQETLERIGSDLSIDVIHNFIDEAVYQPQADTSLRERYGLSDQDRVVIHISNFRQVKRIDLVLEAFQQMNVPHKKLLLVGDGPLMGAMRRLVSEMGLEEQVIFAGKQEQVAALLSICDVHILLSDKEAFGLVALEAMATGVPSVVSDAGGLPEVITDGVEGFVVKRGDALAATRALEAILLDGELHARFRTNGLERAKQFASADIVTAYESLYEQVVRP</sequence>
<dbReference type="PANTHER" id="PTHR45947">
    <property type="entry name" value="SULFOQUINOVOSYL TRANSFERASE SQD2"/>
    <property type="match status" value="1"/>
</dbReference>